<feature type="compositionally biased region" description="Basic and acidic residues" evidence="1">
    <location>
        <begin position="844"/>
        <end position="853"/>
    </location>
</feature>
<feature type="domain" description="BRCT" evidence="2">
    <location>
        <begin position="346"/>
        <end position="421"/>
    </location>
</feature>
<dbReference type="InterPro" id="IPR053036">
    <property type="entry name" value="CellCycle_DNARepair_Reg"/>
</dbReference>
<feature type="region of interest" description="Disordered" evidence="1">
    <location>
        <begin position="499"/>
        <end position="912"/>
    </location>
</feature>
<evidence type="ECO:0000259" key="2">
    <source>
        <dbReference type="PROSITE" id="PS50172"/>
    </source>
</evidence>
<dbReference type="Pfam" id="PF16589">
    <property type="entry name" value="BRCT_2"/>
    <property type="match status" value="1"/>
</dbReference>
<dbReference type="CDD" id="cd17743">
    <property type="entry name" value="BRCT_BRC1_like_rpt5"/>
    <property type="match status" value="1"/>
</dbReference>
<dbReference type="HOGENOM" id="CLU_002149_1_0_1"/>
<dbReference type="Pfam" id="PF12738">
    <property type="entry name" value="PTCB-BRCT"/>
    <property type="match status" value="2"/>
</dbReference>
<evidence type="ECO:0000256" key="1">
    <source>
        <dbReference type="SAM" id="MobiDB-lite"/>
    </source>
</evidence>
<dbReference type="AlphaFoldDB" id="A0A0C9T711"/>
<feature type="compositionally biased region" description="Polar residues" evidence="1">
    <location>
        <begin position="710"/>
        <end position="723"/>
    </location>
</feature>
<feature type="compositionally biased region" description="Basic and acidic residues" evidence="1">
    <location>
        <begin position="788"/>
        <end position="809"/>
    </location>
</feature>
<feature type="compositionally biased region" description="Polar residues" evidence="1">
    <location>
        <begin position="653"/>
        <end position="665"/>
    </location>
</feature>
<organism evidence="3 4">
    <name type="scientific">Plicaturopsis crispa FD-325 SS-3</name>
    <dbReference type="NCBI Taxonomy" id="944288"/>
    <lineage>
        <taxon>Eukaryota</taxon>
        <taxon>Fungi</taxon>
        <taxon>Dikarya</taxon>
        <taxon>Basidiomycota</taxon>
        <taxon>Agaricomycotina</taxon>
        <taxon>Agaricomycetes</taxon>
        <taxon>Agaricomycetidae</taxon>
        <taxon>Amylocorticiales</taxon>
        <taxon>Amylocorticiaceae</taxon>
        <taxon>Plicatura</taxon>
        <taxon>Plicaturopsis crispa</taxon>
    </lineage>
</organism>
<dbReference type="EMBL" id="KN832573">
    <property type="protein sequence ID" value="KII83923.1"/>
    <property type="molecule type" value="Genomic_DNA"/>
</dbReference>
<dbReference type="Proteomes" id="UP000053263">
    <property type="component" value="Unassembled WGS sequence"/>
</dbReference>
<feature type="compositionally biased region" description="Basic residues" evidence="1">
    <location>
        <begin position="622"/>
        <end position="631"/>
    </location>
</feature>
<feature type="domain" description="BRCT" evidence="2">
    <location>
        <begin position="4"/>
        <end position="90"/>
    </location>
</feature>
<dbReference type="InterPro" id="IPR036420">
    <property type="entry name" value="BRCT_dom_sf"/>
</dbReference>
<feature type="compositionally biased region" description="Acidic residues" evidence="1">
    <location>
        <begin position="464"/>
        <end position="474"/>
    </location>
</feature>
<feature type="region of interest" description="Disordered" evidence="1">
    <location>
        <begin position="464"/>
        <end position="487"/>
    </location>
</feature>
<feature type="compositionally biased region" description="Basic residues" evidence="1">
    <location>
        <begin position="560"/>
        <end position="569"/>
    </location>
</feature>
<evidence type="ECO:0000313" key="3">
    <source>
        <dbReference type="EMBL" id="KII83923.1"/>
    </source>
</evidence>
<dbReference type="CDD" id="cd18432">
    <property type="entry name" value="BRCT_PAXIP1_rpt6_like"/>
    <property type="match status" value="1"/>
</dbReference>
<dbReference type="PANTHER" id="PTHR47667:SF1">
    <property type="entry name" value="REGULATOR OF TY1 TRANSPOSITION PROTEIN 107"/>
    <property type="match status" value="1"/>
</dbReference>
<protein>
    <recommendedName>
        <fullName evidence="2">BRCT domain-containing protein</fullName>
    </recommendedName>
</protein>
<feature type="compositionally biased region" description="Low complexity" evidence="1">
    <location>
        <begin position="523"/>
        <end position="536"/>
    </location>
</feature>
<feature type="domain" description="BRCT" evidence="2">
    <location>
        <begin position="905"/>
        <end position="991"/>
    </location>
</feature>
<feature type="domain" description="BRCT" evidence="2">
    <location>
        <begin position="91"/>
        <end position="171"/>
    </location>
</feature>
<dbReference type="PANTHER" id="PTHR47667">
    <property type="entry name" value="REGULATOR OF TY1 TRANSPOSITION PROTEIN 107"/>
    <property type="match status" value="1"/>
</dbReference>
<name>A0A0C9T711_PLICR</name>
<dbReference type="CDD" id="cd18436">
    <property type="entry name" value="BRCT_BRC1_like_rpt2"/>
    <property type="match status" value="1"/>
</dbReference>
<feature type="compositionally biased region" description="Polar residues" evidence="1">
    <location>
        <begin position="758"/>
        <end position="772"/>
    </location>
</feature>
<reference evidence="3 4" key="1">
    <citation type="submission" date="2014-06" db="EMBL/GenBank/DDBJ databases">
        <title>Evolutionary Origins and Diversification of the Mycorrhizal Mutualists.</title>
        <authorList>
            <consortium name="DOE Joint Genome Institute"/>
            <consortium name="Mycorrhizal Genomics Consortium"/>
            <person name="Kohler A."/>
            <person name="Kuo A."/>
            <person name="Nagy L.G."/>
            <person name="Floudas D."/>
            <person name="Copeland A."/>
            <person name="Barry K.W."/>
            <person name="Cichocki N."/>
            <person name="Veneault-Fourrey C."/>
            <person name="LaButti K."/>
            <person name="Lindquist E.A."/>
            <person name="Lipzen A."/>
            <person name="Lundell T."/>
            <person name="Morin E."/>
            <person name="Murat C."/>
            <person name="Riley R."/>
            <person name="Ohm R."/>
            <person name="Sun H."/>
            <person name="Tunlid A."/>
            <person name="Henrissat B."/>
            <person name="Grigoriev I.V."/>
            <person name="Hibbett D.S."/>
            <person name="Martin F."/>
        </authorList>
    </citation>
    <scope>NUCLEOTIDE SEQUENCE [LARGE SCALE GENOMIC DNA]</scope>
    <source>
        <strain evidence="3 4">FD-325 SS-3</strain>
    </source>
</reference>
<dbReference type="Gene3D" id="3.40.50.10190">
    <property type="entry name" value="BRCT domain"/>
    <property type="match status" value="5"/>
</dbReference>
<accession>A0A0C9T711</accession>
<gene>
    <name evidence="3" type="ORF">PLICRDRAFT_95612</name>
</gene>
<feature type="region of interest" description="Disordered" evidence="1">
    <location>
        <begin position="195"/>
        <end position="214"/>
    </location>
</feature>
<dbReference type="SMART" id="SM00292">
    <property type="entry name" value="BRCT"/>
    <property type="match status" value="6"/>
</dbReference>
<dbReference type="OrthoDB" id="342264at2759"/>
<keyword evidence="4" id="KW-1185">Reference proteome</keyword>
<proteinExistence type="predicted"/>
<evidence type="ECO:0000313" key="4">
    <source>
        <dbReference type="Proteomes" id="UP000053263"/>
    </source>
</evidence>
<dbReference type="InterPro" id="IPR001357">
    <property type="entry name" value="BRCT_dom"/>
</dbReference>
<dbReference type="SUPFAM" id="SSF52113">
    <property type="entry name" value="BRCT domain"/>
    <property type="match status" value="4"/>
</dbReference>
<dbReference type="Pfam" id="PF16770">
    <property type="entry name" value="RTT107_BRCT_5"/>
    <property type="match status" value="1"/>
</dbReference>
<sequence length="1112" mass="121767">MQDTNKPIFDGVAYYLPPSLSAQRQTEISTILNQNGAISESLEHATHIITNTHYFEGWRDIDEHASIVSEEWVDRSIILGKLQPPQYYSADPAMIFSGVVACATGLTASDLEVLSAGVVALGGQWRTGLTKDVTHLFALSAGSYKYETAMHFRKLTGLKVVLPHWFDDAVRLGIRSLPTTEYEWPNPKMLQPFPDDGAPEGVTSLKKSKTPTGDKRTLYHTAQISPDAGEARAEKRNVWQGRKIMLSTTLELAGGRREAVEAGILRAGGDIVEFESNGGDGDAREEAQRVEEADVFVTRYRHGKAYIKAVKAKKTIGTLTWLFHVESTGIISSPTDQLLHYPIPKRPIENFSHHEITVTNYTGDAREYLKKLIIAMGATFTASMSAKNTVVIAAFIHGNKTERARSWSIPIVNHTWLEDCFVQWRSLTVGLEKYILFPPRFDFAQVLAERGVGKMVLDDAELDIGGDEDEDDEPEAKKAHPLEPVGTGISATDAMEVEHDLFGPDNGDAMDVDDETTTRSRTRTVSPKKAPASSAKKTPKKRPTKPQSEGSDDDNLPTKPVRRLTRRSGTKFELFPPTPSPAKQTRAARRAQEAEEAASARQGKQVLSDLSDMESEIETRKSTKAKAKPRASNKTDDDTDAGSRHDDKGKAPATTNGKPSRTPQRMDSVLIPPLPKSPTKTPRRTESLRITAYEASAPSPPKRSRPVPSTKASSADSHSQPADDTSGPMPPKKGRAAHNNRVESSVDSAQPVAGPSGLTRTPSRRSAATKATQKLHDEIMPDVLNYQHDMKKSGRARDRAFDRSVDMTDHSAPAKKRRQSGHAEELAAVSDDEGRDKKKKRRVGSRESGKGVDKALANGKGKAKSKTSRRNTSDAESEAEGSVPARSKSRSAKQRVVDGDVDTASSSSNSHGIKVMTTGVSLTDDVVKNLRKIGINMTTKPSECTHVVTKHLGRTEKLLCAMAVSPFVLTEAWANATAAAKRVMPEDEYALQDPESEKKFNLKLSDALERGKLVGGRLLSQKTFYVTPKVKIETKLLRNVIAANGGTLVTQSPTLRILKGNVNRHVISCPEDASIWRPLAEAGFVIYNPELILTGALKQEMEWKNPKHILSG</sequence>
<dbReference type="PROSITE" id="PS50172">
    <property type="entry name" value="BRCT"/>
    <property type="match status" value="4"/>
</dbReference>
<feature type="compositionally biased region" description="Basic and acidic residues" evidence="1">
    <location>
        <begin position="633"/>
        <end position="650"/>
    </location>
</feature>